<feature type="compositionally biased region" description="Pro residues" evidence="1">
    <location>
        <begin position="23"/>
        <end position="36"/>
    </location>
</feature>
<dbReference type="Gramene" id="Kaladp0053s0652.1.v1.1">
    <property type="protein sequence ID" value="Kaladp0053s0652.1.v1.1"/>
    <property type="gene ID" value="Kaladp0053s0652.v1.1"/>
</dbReference>
<evidence type="ECO:0008006" key="4">
    <source>
        <dbReference type="Google" id="ProtNLM"/>
    </source>
</evidence>
<feature type="region of interest" description="Disordered" evidence="1">
    <location>
        <begin position="1"/>
        <end position="82"/>
    </location>
</feature>
<accession>A0A7N0U4K9</accession>
<name>A0A7N0U4K9_KALFE</name>
<evidence type="ECO:0000313" key="2">
    <source>
        <dbReference type="EnsemblPlants" id="Kaladp0053s0652.1.v1.1"/>
    </source>
</evidence>
<keyword evidence="3" id="KW-1185">Reference proteome</keyword>
<evidence type="ECO:0000256" key="1">
    <source>
        <dbReference type="SAM" id="MobiDB-lite"/>
    </source>
</evidence>
<proteinExistence type="predicted"/>
<dbReference type="AlphaFoldDB" id="A0A7N0U4K9"/>
<feature type="compositionally biased region" description="Polar residues" evidence="1">
    <location>
        <begin position="1"/>
        <end position="14"/>
    </location>
</feature>
<organism evidence="2 3">
    <name type="scientific">Kalanchoe fedtschenkoi</name>
    <name type="common">Lavender scallops</name>
    <name type="synonym">South American air plant</name>
    <dbReference type="NCBI Taxonomy" id="63787"/>
    <lineage>
        <taxon>Eukaryota</taxon>
        <taxon>Viridiplantae</taxon>
        <taxon>Streptophyta</taxon>
        <taxon>Embryophyta</taxon>
        <taxon>Tracheophyta</taxon>
        <taxon>Spermatophyta</taxon>
        <taxon>Magnoliopsida</taxon>
        <taxon>eudicotyledons</taxon>
        <taxon>Gunneridae</taxon>
        <taxon>Pentapetalae</taxon>
        <taxon>Saxifragales</taxon>
        <taxon>Crassulaceae</taxon>
        <taxon>Kalanchoe</taxon>
    </lineage>
</organism>
<evidence type="ECO:0000313" key="3">
    <source>
        <dbReference type="Proteomes" id="UP000594263"/>
    </source>
</evidence>
<dbReference type="EnsemblPlants" id="Kaladp0053s0652.1.v1.1">
    <property type="protein sequence ID" value="Kaladp0053s0652.1.v1.1"/>
    <property type="gene ID" value="Kaladp0053s0652.v1.1"/>
</dbReference>
<dbReference type="Proteomes" id="UP000594263">
    <property type="component" value="Unplaced"/>
</dbReference>
<reference evidence="2" key="1">
    <citation type="submission" date="2021-01" db="UniProtKB">
        <authorList>
            <consortium name="EnsemblPlants"/>
        </authorList>
    </citation>
    <scope>IDENTIFICATION</scope>
</reference>
<sequence>MPTRVLCSQTSRATASPRSSPGPLSPPPHSPVAPPLRRPHHQSSSAGSAFKHGTHPPLSESRETPNSTMSSGSFSCSGSSPQFSVNKLRELDVLAYLGAVGNIIGGGGWTPRRLNRPERFVGFEGERDGYRFIPIGVGRMSCPGAALGSLFSIGRGLV</sequence>
<protein>
    <recommendedName>
        <fullName evidence="4">Cytochrome P450</fullName>
    </recommendedName>
</protein>
<feature type="compositionally biased region" description="Low complexity" evidence="1">
    <location>
        <begin position="67"/>
        <end position="82"/>
    </location>
</feature>